<evidence type="ECO:0000256" key="5">
    <source>
        <dbReference type="ARBA" id="ARBA00022691"/>
    </source>
</evidence>
<feature type="binding site" evidence="7">
    <location>
        <position position="108"/>
    </location>
    <ligand>
        <name>S-adenosyl-L-methionine</name>
        <dbReference type="ChEBI" id="CHEBI:59789"/>
    </ligand>
</feature>
<keyword evidence="3 7" id="KW-0489">Methyltransferase</keyword>
<keyword evidence="2 7" id="KW-0698">rRNA processing</keyword>
<feature type="binding site" evidence="7">
    <location>
        <position position="76"/>
    </location>
    <ligand>
        <name>S-adenosyl-L-methionine</name>
        <dbReference type="ChEBI" id="CHEBI:59789"/>
    </ligand>
</feature>
<dbReference type="InterPro" id="IPR003742">
    <property type="entry name" value="RlmH-like"/>
</dbReference>
<dbReference type="GO" id="GO:0070038">
    <property type="term" value="F:rRNA (pseudouridine-N3-)-methyltransferase activity"/>
    <property type="evidence" value="ECO:0007669"/>
    <property type="project" value="UniProtKB-UniRule"/>
</dbReference>
<dbReference type="Proteomes" id="UP000516046">
    <property type="component" value="Chromosome"/>
</dbReference>
<dbReference type="InterPro" id="IPR029028">
    <property type="entry name" value="Alpha/beta_knot_MTases"/>
</dbReference>
<dbReference type="PIRSF" id="PIRSF004505">
    <property type="entry name" value="MT_bac"/>
    <property type="match status" value="1"/>
</dbReference>
<dbReference type="PANTHER" id="PTHR33603">
    <property type="entry name" value="METHYLTRANSFERASE"/>
    <property type="match status" value="1"/>
</dbReference>
<organism evidence="8 9">
    <name type="scientific">Caproicibacterium amylolyticum</name>
    <dbReference type="NCBI Taxonomy" id="2766537"/>
    <lineage>
        <taxon>Bacteria</taxon>
        <taxon>Bacillati</taxon>
        <taxon>Bacillota</taxon>
        <taxon>Clostridia</taxon>
        <taxon>Eubacteriales</taxon>
        <taxon>Oscillospiraceae</taxon>
        <taxon>Caproicibacterium</taxon>
    </lineage>
</organism>
<comment type="similarity">
    <text evidence="6 7">Belongs to the RNA methyltransferase RlmH family.</text>
</comment>
<dbReference type="Pfam" id="PF02590">
    <property type="entry name" value="SPOUT_MTase"/>
    <property type="match status" value="1"/>
</dbReference>
<evidence type="ECO:0000256" key="2">
    <source>
        <dbReference type="ARBA" id="ARBA00022552"/>
    </source>
</evidence>
<evidence type="ECO:0000256" key="3">
    <source>
        <dbReference type="ARBA" id="ARBA00022603"/>
    </source>
</evidence>
<dbReference type="EMBL" id="CP060696">
    <property type="protein sequence ID" value="QNO17062.1"/>
    <property type="molecule type" value="Genomic_DNA"/>
</dbReference>
<feature type="binding site" evidence="7">
    <location>
        <begin position="127"/>
        <end position="132"/>
    </location>
    <ligand>
        <name>S-adenosyl-L-methionine</name>
        <dbReference type="ChEBI" id="CHEBI:59789"/>
    </ligand>
</feature>
<accession>A0A7G9WEF0</accession>
<dbReference type="KEGG" id="caml:H6X83_08835"/>
<comment type="subcellular location">
    <subcellularLocation>
        <location evidence="7">Cytoplasm</location>
    </subcellularLocation>
</comment>
<proteinExistence type="inferred from homology"/>
<comment type="function">
    <text evidence="7">Specifically methylates the pseudouridine at position 1915 (m3Psi1915) in 23S rRNA.</text>
</comment>
<evidence type="ECO:0000313" key="9">
    <source>
        <dbReference type="Proteomes" id="UP000516046"/>
    </source>
</evidence>
<keyword evidence="5 7" id="KW-0949">S-adenosyl-L-methionine</keyword>
<dbReference type="GO" id="GO:0005737">
    <property type="term" value="C:cytoplasm"/>
    <property type="evidence" value="ECO:0007669"/>
    <property type="project" value="UniProtKB-SubCell"/>
</dbReference>
<dbReference type="PANTHER" id="PTHR33603:SF1">
    <property type="entry name" value="RIBOSOMAL RNA LARGE SUBUNIT METHYLTRANSFERASE H"/>
    <property type="match status" value="1"/>
</dbReference>
<dbReference type="SUPFAM" id="SSF75217">
    <property type="entry name" value="alpha/beta knot"/>
    <property type="match status" value="1"/>
</dbReference>
<dbReference type="EC" id="2.1.1.177" evidence="7"/>
<keyword evidence="1 7" id="KW-0963">Cytoplasm</keyword>
<dbReference type="CDD" id="cd18081">
    <property type="entry name" value="RlmH-like"/>
    <property type="match status" value="1"/>
</dbReference>
<dbReference type="AlphaFoldDB" id="A0A7G9WEF0"/>
<reference evidence="8 9" key="1">
    <citation type="submission" date="2020-08" db="EMBL/GenBank/DDBJ databases">
        <authorList>
            <person name="Ren C."/>
            <person name="Gu Y."/>
            <person name="Xu Y."/>
        </authorList>
    </citation>
    <scope>NUCLEOTIDE SEQUENCE [LARGE SCALE GENOMIC DNA]</scope>
    <source>
        <strain evidence="8 9">LBM18003</strain>
    </source>
</reference>
<keyword evidence="9" id="KW-1185">Reference proteome</keyword>
<name>A0A7G9WEF0_9FIRM</name>
<keyword evidence="4 7" id="KW-0808">Transferase</keyword>
<evidence type="ECO:0000256" key="1">
    <source>
        <dbReference type="ARBA" id="ARBA00022490"/>
    </source>
</evidence>
<sequence>MQKVQIVCVGKLKEAYWRQACAEYEKRLRPFADFQITELVESRLPESPSQAQIDAALEEEAAHILAACKGGEVIPLCIEGKELDSPALAKHLQQAAVESAGRVSFVIGSSFGLAPIVKNAGRLCLSMSPMTFPHQLARVMLCEQIYRAFQILNHGKYHK</sequence>
<gene>
    <name evidence="7" type="primary">rlmH</name>
    <name evidence="8" type="ORF">H6X83_08835</name>
</gene>
<evidence type="ECO:0000256" key="4">
    <source>
        <dbReference type="ARBA" id="ARBA00022679"/>
    </source>
</evidence>
<comment type="catalytic activity">
    <reaction evidence="7">
        <text>pseudouridine(1915) in 23S rRNA + S-adenosyl-L-methionine = N(3)-methylpseudouridine(1915) in 23S rRNA + S-adenosyl-L-homocysteine + H(+)</text>
        <dbReference type="Rhea" id="RHEA:42752"/>
        <dbReference type="Rhea" id="RHEA-COMP:10221"/>
        <dbReference type="Rhea" id="RHEA-COMP:10222"/>
        <dbReference type="ChEBI" id="CHEBI:15378"/>
        <dbReference type="ChEBI" id="CHEBI:57856"/>
        <dbReference type="ChEBI" id="CHEBI:59789"/>
        <dbReference type="ChEBI" id="CHEBI:65314"/>
        <dbReference type="ChEBI" id="CHEBI:74486"/>
        <dbReference type="EC" id="2.1.1.177"/>
    </reaction>
</comment>
<evidence type="ECO:0000256" key="6">
    <source>
        <dbReference type="ARBA" id="ARBA00038303"/>
    </source>
</evidence>
<dbReference type="Gene3D" id="3.40.1280.10">
    <property type="match status" value="1"/>
</dbReference>
<dbReference type="HAMAP" id="MF_00658">
    <property type="entry name" value="23SrRNA_methyltr_H"/>
    <property type="match status" value="1"/>
</dbReference>
<evidence type="ECO:0000313" key="8">
    <source>
        <dbReference type="EMBL" id="QNO17062.1"/>
    </source>
</evidence>
<comment type="subunit">
    <text evidence="7">Homodimer.</text>
</comment>
<dbReference type="InterPro" id="IPR029026">
    <property type="entry name" value="tRNA_m1G_MTases_N"/>
</dbReference>
<evidence type="ECO:0000256" key="7">
    <source>
        <dbReference type="HAMAP-Rule" id="MF_00658"/>
    </source>
</evidence>
<protein>
    <recommendedName>
        <fullName evidence="7">Ribosomal RNA large subunit methyltransferase H</fullName>
        <ecNumber evidence="7">2.1.1.177</ecNumber>
    </recommendedName>
    <alternativeName>
        <fullName evidence="7">23S rRNA (pseudouridine1915-N3)-methyltransferase</fullName>
    </alternativeName>
    <alternativeName>
        <fullName evidence="7">23S rRNA m3Psi1915 methyltransferase</fullName>
    </alternativeName>
    <alternativeName>
        <fullName evidence="7">rRNA (pseudouridine-N3-)-methyltransferase RlmH</fullName>
    </alternativeName>
</protein>
<dbReference type="RefSeq" id="WP_212506129.1">
    <property type="nucleotide sequence ID" value="NZ_CP060696.1"/>
</dbReference>